<evidence type="ECO:0000313" key="2">
    <source>
        <dbReference type="Proteomes" id="UP000811609"/>
    </source>
</evidence>
<sequence length="90" mass="10136">MPFHELQTMERRLCLELERVIMPQRAEFPVDYINALSVGHKRYTSVNPAASGSFKVHSLVALWSCLLEIGDHGEYRGSCNGHSKASFGRT</sequence>
<dbReference type="AlphaFoldDB" id="A0A8T1Q874"/>
<name>A0A8T1Q874_CARIL</name>
<organism evidence="1 2">
    <name type="scientific">Carya illinoinensis</name>
    <name type="common">Pecan</name>
    <dbReference type="NCBI Taxonomy" id="32201"/>
    <lineage>
        <taxon>Eukaryota</taxon>
        <taxon>Viridiplantae</taxon>
        <taxon>Streptophyta</taxon>
        <taxon>Embryophyta</taxon>
        <taxon>Tracheophyta</taxon>
        <taxon>Spermatophyta</taxon>
        <taxon>Magnoliopsida</taxon>
        <taxon>eudicotyledons</taxon>
        <taxon>Gunneridae</taxon>
        <taxon>Pentapetalae</taxon>
        <taxon>rosids</taxon>
        <taxon>fabids</taxon>
        <taxon>Fagales</taxon>
        <taxon>Juglandaceae</taxon>
        <taxon>Carya</taxon>
    </lineage>
</organism>
<gene>
    <name evidence="1" type="ORF">CIPAW_06G054900</name>
</gene>
<dbReference type="EMBL" id="CM031814">
    <property type="protein sequence ID" value="KAG6650599.1"/>
    <property type="molecule type" value="Genomic_DNA"/>
</dbReference>
<dbReference type="Proteomes" id="UP000811609">
    <property type="component" value="Chromosome 6"/>
</dbReference>
<reference evidence="1" key="1">
    <citation type="submission" date="2020-12" db="EMBL/GenBank/DDBJ databases">
        <title>WGS assembly of Carya illinoinensis cv. Pawnee.</title>
        <authorList>
            <person name="Platts A."/>
            <person name="Shu S."/>
            <person name="Wright S."/>
            <person name="Barry K."/>
            <person name="Edger P."/>
            <person name="Pires J.C."/>
            <person name="Schmutz J."/>
        </authorList>
    </citation>
    <scope>NUCLEOTIDE SEQUENCE</scope>
    <source>
        <tissue evidence="1">Leaf</tissue>
    </source>
</reference>
<keyword evidence="2" id="KW-1185">Reference proteome</keyword>
<evidence type="ECO:0000313" key="1">
    <source>
        <dbReference type="EMBL" id="KAG6650599.1"/>
    </source>
</evidence>
<proteinExistence type="predicted"/>
<protein>
    <submittedName>
        <fullName evidence="1">Uncharacterized protein</fullName>
    </submittedName>
</protein>
<comment type="caution">
    <text evidence="1">The sequence shown here is derived from an EMBL/GenBank/DDBJ whole genome shotgun (WGS) entry which is preliminary data.</text>
</comment>
<accession>A0A8T1Q874</accession>